<comment type="caution">
    <text evidence="2">The sequence shown here is derived from an EMBL/GenBank/DDBJ whole genome shotgun (WGS) entry which is preliminary data.</text>
</comment>
<dbReference type="EMBL" id="DSOK01000374">
    <property type="protein sequence ID" value="HEN16493.1"/>
    <property type="molecule type" value="Genomic_DNA"/>
</dbReference>
<sequence length="204" mass="21660">MSRIPACCALGRLTLLLVLAGCSTDQASLGDAPTIPVASETSLREVSDRSSTPSDEPIEKRFKGISLTIPAGWQERPPASEFVQAEFALDGPGGPARLTLSSAGGGIEANLERWRGQLTPGPNDPPPQQSTVSVDGREAVVLELTGEFRDQFSGGVPQADWSLLGAIIPTGPANFFLKLTGPRETVTAHRQAFRRVVETARLDD</sequence>
<protein>
    <recommendedName>
        <fullName evidence="3">DUF1795 domain-containing protein</fullName>
    </recommendedName>
</protein>
<proteinExistence type="predicted"/>
<keyword evidence="1" id="KW-0732">Signal</keyword>
<accession>A0A7C2P4W4</accession>
<feature type="signal peptide" evidence="1">
    <location>
        <begin position="1"/>
        <end position="27"/>
    </location>
</feature>
<evidence type="ECO:0008006" key="3">
    <source>
        <dbReference type="Google" id="ProtNLM"/>
    </source>
</evidence>
<feature type="chain" id="PRO_5028424362" description="DUF1795 domain-containing protein" evidence="1">
    <location>
        <begin position="28"/>
        <end position="204"/>
    </location>
</feature>
<evidence type="ECO:0000313" key="2">
    <source>
        <dbReference type="EMBL" id="HEN16493.1"/>
    </source>
</evidence>
<organism evidence="2">
    <name type="scientific">Schlesneria paludicola</name>
    <dbReference type="NCBI Taxonomy" id="360056"/>
    <lineage>
        <taxon>Bacteria</taxon>
        <taxon>Pseudomonadati</taxon>
        <taxon>Planctomycetota</taxon>
        <taxon>Planctomycetia</taxon>
        <taxon>Planctomycetales</taxon>
        <taxon>Planctomycetaceae</taxon>
        <taxon>Schlesneria</taxon>
    </lineage>
</organism>
<gene>
    <name evidence="2" type="ORF">ENQ76_13615</name>
</gene>
<reference evidence="2" key="1">
    <citation type="journal article" date="2020" name="mSystems">
        <title>Genome- and Community-Level Interaction Insights into Carbon Utilization and Element Cycling Functions of Hydrothermarchaeota in Hydrothermal Sediment.</title>
        <authorList>
            <person name="Zhou Z."/>
            <person name="Liu Y."/>
            <person name="Xu W."/>
            <person name="Pan J."/>
            <person name="Luo Z.H."/>
            <person name="Li M."/>
        </authorList>
    </citation>
    <scope>NUCLEOTIDE SEQUENCE [LARGE SCALE GENOMIC DNA]</scope>
    <source>
        <strain evidence="2">SpSt-339</strain>
    </source>
</reference>
<name>A0A7C2P4W4_9PLAN</name>
<dbReference type="AlphaFoldDB" id="A0A7C2P4W4"/>
<evidence type="ECO:0000256" key="1">
    <source>
        <dbReference type="SAM" id="SignalP"/>
    </source>
</evidence>